<reference evidence="3" key="2">
    <citation type="journal article" date="2017" name="J. Anim. Genet.">
        <title>Multiple reference genome sequences of hot pepper reveal the massive evolution of plant disease resistance genes by retroduplication.</title>
        <authorList>
            <person name="Kim S."/>
            <person name="Park J."/>
            <person name="Yeom S.-I."/>
            <person name="Kim Y.-M."/>
            <person name="Seo E."/>
            <person name="Kim K.-T."/>
            <person name="Kim M.-S."/>
            <person name="Lee J.M."/>
            <person name="Cheong K."/>
            <person name="Shin H.-S."/>
            <person name="Kim S.-B."/>
            <person name="Han K."/>
            <person name="Lee J."/>
            <person name="Park M."/>
            <person name="Lee H.-A."/>
            <person name="Lee H.-Y."/>
            <person name="Lee Y."/>
            <person name="Oh S."/>
            <person name="Lee J.H."/>
            <person name="Choi E."/>
            <person name="Choi E."/>
            <person name="Lee S.E."/>
            <person name="Jeon J."/>
            <person name="Kim H."/>
            <person name="Choi G."/>
            <person name="Song H."/>
            <person name="Lee J."/>
            <person name="Lee S.-C."/>
            <person name="Kwon J.-K."/>
            <person name="Lee H.-Y."/>
            <person name="Koo N."/>
            <person name="Hong Y."/>
            <person name="Kim R.W."/>
            <person name="Kang W.-H."/>
            <person name="Huh J.H."/>
            <person name="Kang B.-C."/>
            <person name="Yang T.-J."/>
            <person name="Lee Y.-H."/>
            <person name="Bennetzen J.L."/>
            <person name="Choi D."/>
        </authorList>
    </citation>
    <scope>NUCLEOTIDE SEQUENCE [LARGE SCALE GENOMIC DNA]</scope>
    <source>
        <strain evidence="3">cv. PBC81</strain>
    </source>
</reference>
<dbReference type="Proteomes" id="UP000224567">
    <property type="component" value="Unassembled WGS sequence"/>
</dbReference>
<dbReference type="AlphaFoldDB" id="A0A2G2VTY5"/>
<reference evidence="2 3" key="1">
    <citation type="journal article" date="2017" name="Genome Biol.">
        <title>New reference genome sequences of hot pepper reveal the massive evolution of plant disease-resistance genes by retroduplication.</title>
        <authorList>
            <person name="Kim S."/>
            <person name="Park J."/>
            <person name="Yeom S.I."/>
            <person name="Kim Y.M."/>
            <person name="Seo E."/>
            <person name="Kim K.T."/>
            <person name="Kim M.S."/>
            <person name="Lee J.M."/>
            <person name="Cheong K."/>
            <person name="Shin H.S."/>
            <person name="Kim S.B."/>
            <person name="Han K."/>
            <person name="Lee J."/>
            <person name="Park M."/>
            <person name="Lee H.A."/>
            <person name="Lee H.Y."/>
            <person name="Lee Y."/>
            <person name="Oh S."/>
            <person name="Lee J.H."/>
            <person name="Choi E."/>
            <person name="Choi E."/>
            <person name="Lee S.E."/>
            <person name="Jeon J."/>
            <person name="Kim H."/>
            <person name="Choi G."/>
            <person name="Song H."/>
            <person name="Lee J."/>
            <person name="Lee S.C."/>
            <person name="Kwon J.K."/>
            <person name="Lee H.Y."/>
            <person name="Koo N."/>
            <person name="Hong Y."/>
            <person name="Kim R.W."/>
            <person name="Kang W.H."/>
            <person name="Huh J.H."/>
            <person name="Kang B.C."/>
            <person name="Yang T.J."/>
            <person name="Lee Y.H."/>
            <person name="Bennetzen J.L."/>
            <person name="Choi D."/>
        </authorList>
    </citation>
    <scope>NUCLEOTIDE SEQUENCE [LARGE SCALE GENOMIC DNA]</scope>
    <source>
        <strain evidence="3">cv. PBC81</strain>
    </source>
</reference>
<dbReference type="OrthoDB" id="1297091at2759"/>
<organism evidence="2 3">
    <name type="scientific">Capsicum baccatum</name>
    <name type="common">Peruvian pepper</name>
    <dbReference type="NCBI Taxonomy" id="33114"/>
    <lineage>
        <taxon>Eukaryota</taxon>
        <taxon>Viridiplantae</taxon>
        <taxon>Streptophyta</taxon>
        <taxon>Embryophyta</taxon>
        <taxon>Tracheophyta</taxon>
        <taxon>Spermatophyta</taxon>
        <taxon>Magnoliopsida</taxon>
        <taxon>eudicotyledons</taxon>
        <taxon>Gunneridae</taxon>
        <taxon>Pentapetalae</taxon>
        <taxon>asterids</taxon>
        <taxon>lamiids</taxon>
        <taxon>Solanales</taxon>
        <taxon>Solanaceae</taxon>
        <taxon>Solanoideae</taxon>
        <taxon>Capsiceae</taxon>
        <taxon>Capsicum</taxon>
    </lineage>
</organism>
<gene>
    <name evidence="2" type="ORF">CQW23_24150</name>
</gene>
<evidence type="ECO:0000256" key="1">
    <source>
        <dbReference type="SAM" id="MobiDB-lite"/>
    </source>
</evidence>
<accession>A0A2G2VTY5</accession>
<feature type="region of interest" description="Disordered" evidence="1">
    <location>
        <begin position="1"/>
        <end position="61"/>
    </location>
</feature>
<dbReference type="PANTHER" id="PTHR33022:SF13">
    <property type="entry name" value="UBIQUITIN-LIKE PROTEASE FAMILY PROFILE DOMAIN-CONTAINING PROTEIN"/>
    <property type="match status" value="1"/>
</dbReference>
<evidence type="ECO:0008006" key="4">
    <source>
        <dbReference type="Google" id="ProtNLM"/>
    </source>
</evidence>
<protein>
    <recommendedName>
        <fullName evidence="4">Ubiquitin-like protease family profile domain-containing protein</fullName>
    </recommendedName>
</protein>
<dbReference type="PANTHER" id="PTHR33022">
    <property type="entry name" value="DUF1985 DOMAIN-CONTAINING PROTEIN"/>
    <property type="match status" value="1"/>
</dbReference>
<dbReference type="EMBL" id="MLFT02000010">
    <property type="protein sequence ID" value="PHT36450.1"/>
    <property type="molecule type" value="Genomic_DNA"/>
</dbReference>
<evidence type="ECO:0000313" key="2">
    <source>
        <dbReference type="EMBL" id="PHT36450.1"/>
    </source>
</evidence>
<dbReference type="InterPro" id="IPR038765">
    <property type="entry name" value="Papain-like_cys_pep_sf"/>
</dbReference>
<sequence length="130" mass="14628">MGARSSREVAPYPLHESEKGIPDREEDPPQSLNEYKMDANSDNVLDHAGQSSKVGGNEEGYEKCLKDSEEALHNTDEDLSKAITLDCGLFVATYAEYLSDRHQIPSSDFDQEMHRTRYASLLWDYGVNKA</sequence>
<evidence type="ECO:0000313" key="3">
    <source>
        <dbReference type="Proteomes" id="UP000224567"/>
    </source>
</evidence>
<keyword evidence="3" id="KW-1185">Reference proteome</keyword>
<proteinExistence type="predicted"/>
<dbReference type="Gene3D" id="3.40.395.10">
    <property type="entry name" value="Adenoviral Proteinase, Chain A"/>
    <property type="match status" value="1"/>
</dbReference>
<name>A0A2G2VTY5_CAPBA</name>
<dbReference type="SUPFAM" id="SSF54001">
    <property type="entry name" value="Cysteine proteinases"/>
    <property type="match status" value="1"/>
</dbReference>
<comment type="caution">
    <text evidence="2">The sequence shown here is derived from an EMBL/GenBank/DDBJ whole genome shotgun (WGS) entry which is preliminary data.</text>
</comment>